<evidence type="ECO:0000259" key="1">
    <source>
        <dbReference type="Pfam" id="PF04542"/>
    </source>
</evidence>
<sequence>MAEIQKPEHSPATREDVLIALYKSTFPSVARFVSKRGGSLEQAKDIFQDALVAWYEKSTESGGVPVYSERGYIFGIAKRLWYRRFAEESLSLPLEVDVEDITDQHPSSSRLLNVLENAGRKCLDLLKSFYYDKLSMAELKVQFGFCSSHSATVQKYKCLEKVRETVKEKSLSYEDFLE</sequence>
<evidence type="ECO:0000313" key="3">
    <source>
        <dbReference type="Proteomes" id="UP000290848"/>
    </source>
</evidence>
<comment type="caution">
    <text evidence="2">The sequence shown here is derived from an EMBL/GenBank/DDBJ whole genome shotgun (WGS) entry which is preliminary data.</text>
</comment>
<dbReference type="EMBL" id="RXOC01000007">
    <property type="protein sequence ID" value="RXF69402.1"/>
    <property type="molecule type" value="Genomic_DNA"/>
</dbReference>
<dbReference type="GO" id="GO:0006352">
    <property type="term" value="P:DNA-templated transcription initiation"/>
    <property type="evidence" value="ECO:0007669"/>
    <property type="project" value="InterPro"/>
</dbReference>
<dbReference type="AlphaFoldDB" id="A0A4V1KI44"/>
<name>A0A4V1KI44_9SPHI</name>
<dbReference type="Proteomes" id="UP000290848">
    <property type="component" value="Unassembled WGS sequence"/>
</dbReference>
<evidence type="ECO:0000313" key="2">
    <source>
        <dbReference type="EMBL" id="RXF69402.1"/>
    </source>
</evidence>
<feature type="domain" description="RNA polymerase sigma-70 region 2" evidence="1">
    <location>
        <begin position="21"/>
        <end position="87"/>
    </location>
</feature>
<dbReference type="SUPFAM" id="SSF88946">
    <property type="entry name" value="Sigma2 domain of RNA polymerase sigma factors"/>
    <property type="match status" value="1"/>
</dbReference>
<dbReference type="InterPro" id="IPR007627">
    <property type="entry name" value="RNA_pol_sigma70_r2"/>
</dbReference>
<protein>
    <submittedName>
        <fullName evidence="2">Sigma-70 family RNA polymerase sigma factor</fullName>
    </submittedName>
</protein>
<dbReference type="InterPro" id="IPR013325">
    <property type="entry name" value="RNA_pol_sigma_r2"/>
</dbReference>
<gene>
    <name evidence="2" type="ORF">EKH83_12015</name>
</gene>
<reference evidence="2 3" key="1">
    <citation type="submission" date="2018-12" db="EMBL/GenBank/DDBJ databases">
        <title>The Draft Genome Sequence of the Soil Bacterium Pedobacter tournemirensis R1.</title>
        <authorList>
            <person name="He J."/>
        </authorList>
    </citation>
    <scope>NUCLEOTIDE SEQUENCE [LARGE SCALE GENOMIC DNA]</scope>
    <source>
        <strain evidence="2 3">R1</strain>
    </source>
</reference>
<organism evidence="2 3">
    <name type="scientific">Arcticibacter tournemirensis</name>
    <dbReference type="NCBI Taxonomy" id="699437"/>
    <lineage>
        <taxon>Bacteria</taxon>
        <taxon>Pseudomonadati</taxon>
        <taxon>Bacteroidota</taxon>
        <taxon>Sphingobacteriia</taxon>
        <taxon>Sphingobacteriales</taxon>
        <taxon>Sphingobacteriaceae</taxon>
        <taxon>Arcticibacter</taxon>
    </lineage>
</organism>
<dbReference type="Gene3D" id="1.10.1740.10">
    <property type="match status" value="1"/>
</dbReference>
<dbReference type="RefSeq" id="WP_128769674.1">
    <property type="nucleotide sequence ID" value="NZ_RXOC01000007.1"/>
</dbReference>
<proteinExistence type="predicted"/>
<dbReference type="GO" id="GO:0003700">
    <property type="term" value="F:DNA-binding transcription factor activity"/>
    <property type="evidence" value="ECO:0007669"/>
    <property type="project" value="InterPro"/>
</dbReference>
<accession>A0A4V1KI44</accession>
<dbReference type="Pfam" id="PF04542">
    <property type="entry name" value="Sigma70_r2"/>
    <property type="match status" value="1"/>
</dbReference>